<evidence type="ECO:0000313" key="2">
    <source>
        <dbReference type="Proteomes" id="UP000061457"/>
    </source>
</evidence>
<accession>A0A0S2K6Q2</accession>
<organism evidence="1 2">
    <name type="scientific">Pseudoalteromonas phenolica</name>
    <dbReference type="NCBI Taxonomy" id="161398"/>
    <lineage>
        <taxon>Bacteria</taxon>
        <taxon>Pseudomonadati</taxon>
        <taxon>Pseudomonadota</taxon>
        <taxon>Gammaproteobacteria</taxon>
        <taxon>Alteromonadales</taxon>
        <taxon>Pseudoalteromonadaceae</taxon>
        <taxon>Pseudoalteromonas</taxon>
    </lineage>
</organism>
<proteinExistence type="predicted"/>
<gene>
    <name evidence="1" type="ORF">PP2015_3406</name>
</gene>
<dbReference type="EMBL" id="CP013188">
    <property type="protein sequence ID" value="ALO43881.1"/>
    <property type="molecule type" value="Genomic_DNA"/>
</dbReference>
<name>A0A0S2K6Q2_9GAMM</name>
<dbReference type="AlphaFoldDB" id="A0A0S2K6Q2"/>
<dbReference type="STRING" id="161398.PP2015_3406"/>
<dbReference type="InterPro" id="IPR036567">
    <property type="entry name" value="RHF-like"/>
</dbReference>
<reference evidence="1 2" key="1">
    <citation type="submission" date="2015-11" db="EMBL/GenBank/DDBJ databases">
        <authorList>
            <person name="Zhang Y."/>
            <person name="Guo Z."/>
        </authorList>
    </citation>
    <scope>NUCLEOTIDE SEQUENCE [LARGE SCALE GENOMIC DNA]</scope>
    <source>
        <strain evidence="1 2">KCTC 12086</strain>
    </source>
</reference>
<dbReference type="RefSeq" id="WP_058031709.1">
    <property type="nucleotide sequence ID" value="NZ_CP013188.1"/>
</dbReference>
<dbReference type="Gene3D" id="3.30.160.100">
    <property type="entry name" value="Ribosome hibernation promotion factor-like"/>
    <property type="match status" value="1"/>
</dbReference>
<dbReference type="KEGG" id="pphe:PP2015_3406"/>
<evidence type="ECO:0000313" key="1">
    <source>
        <dbReference type="EMBL" id="ALO43881.1"/>
    </source>
</evidence>
<dbReference type="Proteomes" id="UP000061457">
    <property type="component" value="Chromosome II"/>
</dbReference>
<dbReference type="PATRIC" id="fig|161398.10.peg.3470"/>
<keyword evidence="2" id="KW-1185">Reference proteome</keyword>
<sequence>MKLILTLQDKLQNAATKMQISRLVNSKLSKYSKNIRKITINVKDIHHDQAISMKQCSIELLLPGLPSMQIKAKGKDLLQATKRALQYSQQQLAHKYQLGH</sequence>
<dbReference type="OrthoDB" id="9788332at2"/>
<protein>
    <submittedName>
        <fullName evidence="1">Uncharacterized protein</fullName>
    </submittedName>
</protein>